<feature type="compositionally biased region" description="Pro residues" evidence="2">
    <location>
        <begin position="1"/>
        <end position="12"/>
    </location>
</feature>
<dbReference type="Gene3D" id="1.20.1170.10">
    <property type="match status" value="1"/>
</dbReference>
<keyword evidence="4" id="KW-1185">Reference proteome</keyword>
<reference evidence="3 4" key="1">
    <citation type="journal article" date="2016" name="Mol. Biol. Evol.">
        <title>Comparative Genomics of Early-Diverging Mushroom-Forming Fungi Provides Insights into the Origins of Lignocellulose Decay Capabilities.</title>
        <authorList>
            <person name="Nagy L.G."/>
            <person name="Riley R."/>
            <person name="Tritt A."/>
            <person name="Adam C."/>
            <person name="Daum C."/>
            <person name="Floudas D."/>
            <person name="Sun H."/>
            <person name="Yadav J.S."/>
            <person name="Pangilinan J."/>
            <person name="Larsson K.H."/>
            <person name="Matsuura K."/>
            <person name="Barry K."/>
            <person name="Labutti K."/>
            <person name="Kuo R."/>
            <person name="Ohm R.A."/>
            <person name="Bhattacharya S.S."/>
            <person name="Shirouzu T."/>
            <person name="Yoshinaga Y."/>
            <person name="Martin F.M."/>
            <person name="Grigoriev I.V."/>
            <person name="Hibbett D.S."/>
        </authorList>
    </citation>
    <scope>NUCLEOTIDE SEQUENCE [LARGE SCALE GENOMIC DNA]</scope>
    <source>
        <strain evidence="3 4">CBS 109695</strain>
    </source>
</reference>
<gene>
    <name evidence="3" type="ORF">FIBSPDRAFT_875324</name>
</gene>
<dbReference type="Proteomes" id="UP000076532">
    <property type="component" value="Unassembled WGS sequence"/>
</dbReference>
<protein>
    <submittedName>
        <fullName evidence="3">Uncharacterized protein</fullName>
    </submittedName>
</protein>
<dbReference type="AlphaFoldDB" id="A0A165WF22"/>
<feature type="region of interest" description="Disordered" evidence="2">
    <location>
        <begin position="1"/>
        <end position="20"/>
    </location>
</feature>
<accession>A0A165WF22</accession>
<evidence type="ECO:0000313" key="3">
    <source>
        <dbReference type="EMBL" id="KZP07601.1"/>
    </source>
</evidence>
<evidence type="ECO:0000256" key="1">
    <source>
        <dbReference type="SAM" id="Coils"/>
    </source>
</evidence>
<name>A0A165WF22_9AGAM</name>
<feature type="coiled-coil region" evidence="1">
    <location>
        <begin position="166"/>
        <end position="221"/>
    </location>
</feature>
<sequence length="316" mass="35479">MSADNSPPPPYSPNDDRSTEIKAYATHAKQLKDDFGSLNEYAQNLAKRADDFDSTHRTEISSIEGKSRSLRDAYDAYLRDVVRSGATTLMGLVQEFNTIIALLIKTMPLADQIIEIDGFIKILPEKFETSLERLNQIQILKPKTLELSIAYLNLISVLMDEKNTSIASAKAEISEKKAAIDKLKEELRTLPSPSKGIMNRFDSSEARRKQIDTQVARLKQEIIKLDGDITAVDEIIDAWSSTPSEFNKLSDSAGAAIEKVPENLRSTMIKVFVQMKMDACGFRYALDHLPINMDHVNDAENQWKIVYNALRPLTVV</sequence>
<evidence type="ECO:0000313" key="4">
    <source>
        <dbReference type="Proteomes" id="UP000076532"/>
    </source>
</evidence>
<evidence type="ECO:0000256" key="2">
    <source>
        <dbReference type="SAM" id="MobiDB-lite"/>
    </source>
</evidence>
<organism evidence="3 4">
    <name type="scientific">Athelia psychrophila</name>
    <dbReference type="NCBI Taxonomy" id="1759441"/>
    <lineage>
        <taxon>Eukaryota</taxon>
        <taxon>Fungi</taxon>
        <taxon>Dikarya</taxon>
        <taxon>Basidiomycota</taxon>
        <taxon>Agaricomycotina</taxon>
        <taxon>Agaricomycetes</taxon>
        <taxon>Agaricomycetidae</taxon>
        <taxon>Atheliales</taxon>
        <taxon>Atheliaceae</taxon>
        <taxon>Athelia</taxon>
    </lineage>
</organism>
<proteinExistence type="predicted"/>
<keyword evidence="1" id="KW-0175">Coiled coil</keyword>
<dbReference type="EMBL" id="KV417745">
    <property type="protein sequence ID" value="KZP07601.1"/>
    <property type="molecule type" value="Genomic_DNA"/>
</dbReference>